<dbReference type="InterPro" id="IPR000073">
    <property type="entry name" value="AB_hydrolase_1"/>
</dbReference>
<dbReference type="SUPFAM" id="SSF53474">
    <property type="entry name" value="alpha/beta-Hydrolases"/>
    <property type="match status" value="1"/>
</dbReference>
<feature type="domain" description="AB hydrolase-1" evidence="1">
    <location>
        <begin position="67"/>
        <end position="170"/>
    </location>
</feature>
<dbReference type="PRINTS" id="PR00412">
    <property type="entry name" value="EPOXHYDRLASE"/>
</dbReference>
<gene>
    <name evidence="2" type="ORF">DXU93_01885</name>
</gene>
<dbReference type="InterPro" id="IPR000639">
    <property type="entry name" value="Epox_hydrolase-like"/>
</dbReference>
<dbReference type="PANTHER" id="PTHR43139:SF52">
    <property type="entry name" value="SI:DKEY-122A22.2"/>
    <property type="match status" value="1"/>
</dbReference>
<dbReference type="AlphaFoldDB" id="A0A3E1F1U4"/>
<dbReference type="RefSeq" id="WP_116879544.1">
    <property type="nucleotide sequence ID" value="NZ_QURB01000001.1"/>
</dbReference>
<dbReference type="GO" id="GO:0016787">
    <property type="term" value="F:hydrolase activity"/>
    <property type="evidence" value="ECO:0007669"/>
    <property type="project" value="UniProtKB-KW"/>
</dbReference>
<evidence type="ECO:0000313" key="3">
    <source>
        <dbReference type="Proteomes" id="UP000257127"/>
    </source>
</evidence>
<reference evidence="2 3" key="1">
    <citation type="submission" date="2018-08" db="EMBL/GenBank/DDBJ databases">
        <title>The draft genome squence of Brumimicrobium sp. N62.</title>
        <authorList>
            <person name="Du Z.-J."/>
            <person name="Luo H.-R."/>
        </authorList>
    </citation>
    <scope>NUCLEOTIDE SEQUENCE [LARGE SCALE GENOMIC DNA]</scope>
    <source>
        <strain evidence="2 3">N62</strain>
    </source>
</reference>
<dbReference type="InterPro" id="IPR052370">
    <property type="entry name" value="Meta-cleavage_hydrolase"/>
</dbReference>
<sequence length="316" mass="35862">MDDNYLNLKRFTLALILGFLFTSCGNVVKNYDQFLTNKFKRNGFVSETANINNHNIFYYDNKQEEAPVLLFVHGFGGDGKLSWKEQAFAFNDEYRVIILDILWFGKSLSSSEPQLDTQIEAVGQLINHLALENVNIVGISYGGFISLGVAQKFEDKLASLTIVDSPGVHYSPAEQEAFCNKIGVGHIEEAFVPENSEEVKRMLNFTSKKSVTFTKGIRQQILGFYLSKYPEKQKEMLKNLPNNRARFKELNFTVPSLILWGEDDEVFDVENAKALQKQLNAKLVVIKDAGHSLPIEKPKQFNKALNDFIQKVANFN</sequence>
<dbReference type="Gene3D" id="3.40.50.1820">
    <property type="entry name" value="alpha/beta hydrolase"/>
    <property type="match status" value="1"/>
</dbReference>
<dbReference type="InterPro" id="IPR029058">
    <property type="entry name" value="AB_hydrolase_fold"/>
</dbReference>
<comment type="caution">
    <text evidence="2">The sequence shown here is derived from an EMBL/GenBank/DDBJ whole genome shotgun (WGS) entry which is preliminary data.</text>
</comment>
<keyword evidence="2" id="KW-0378">Hydrolase</keyword>
<protein>
    <submittedName>
        <fullName evidence="2">Alpha/beta hydrolase</fullName>
    </submittedName>
</protein>
<organism evidence="2 3">
    <name type="scientific">Brumimicrobium aurantiacum</name>
    <dbReference type="NCBI Taxonomy" id="1737063"/>
    <lineage>
        <taxon>Bacteria</taxon>
        <taxon>Pseudomonadati</taxon>
        <taxon>Bacteroidota</taxon>
        <taxon>Flavobacteriia</taxon>
        <taxon>Flavobacteriales</taxon>
        <taxon>Crocinitomicaceae</taxon>
        <taxon>Brumimicrobium</taxon>
    </lineage>
</organism>
<evidence type="ECO:0000313" key="2">
    <source>
        <dbReference type="EMBL" id="RFC55709.1"/>
    </source>
</evidence>
<dbReference type="PRINTS" id="PR00111">
    <property type="entry name" value="ABHYDROLASE"/>
</dbReference>
<dbReference type="Pfam" id="PF00561">
    <property type="entry name" value="Abhydrolase_1"/>
    <property type="match status" value="2"/>
</dbReference>
<name>A0A3E1F1U4_9FLAO</name>
<proteinExistence type="predicted"/>
<evidence type="ECO:0000259" key="1">
    <source>
        <dbReference type="Pfam" id="PF00561"/>
    </source>
</evidence>
<keyword evidence="3" id="KW-1185">Reference proteome</keyword>
<dbReference type="EMBL" id="QURB01000001">
    <property type="protein sequence ID" value="RFC55709.1"/>
    <property type="molecule type" value="Genomic_DNA"/>
</dbReference>
<accession>A0A3E1F1U4</accession>
<dbReference type="OrthoDB" id="9780932at2"/>
<dbReference type="Proteomes" id="UP000257127">
    <property type="component" value="Unassembled WGS sequence"/>
</dbReference>
<feature type="domain" description="AB hydrolase-1" evidence="1">
    <location>
        <begin position="237"/>
        <end position="298"/>
    </location>
</feature>
<dbReference type="PANTHER" id="PTHR43139">
    <property type="entry name" value="SI:DKEY-122A22.2"/>
    <property type="match status" value="1"/>
</dbReference>